<evidence type="ECO:0000256" key="6">
    <source>
        <dbReference type="SAM" id="Phobius"/>
    </source>
</evidence>
<dbReference type="PANTHER" id="PTHR30250">
    <property type="entry name" value="PST FAMILY PREDICTED COLANIC ACID TRANSPORTER"/>
    <property type="match status" value="1"/>
</dbReference>
<feature type="transmembrane region" description="Helical" evidence="6">
    <location>
        <begin position="357"/>
        <end position="376"/>
    </location>
</feature>
<evidence type="ECO:0000313" key="8">
    <source>
        <dbReference type="Proteomes" id="UP000198981"/>
    </source>
</evidence>
<dbReference type="GO" id="GO:0005886">
    <property type="term" value="C:plasma membrane"/>
    <property type="evidence" value="ECO:0007669"/>
    <property type="project" value="UniProtKB-SubCell"/>
</dbReference>
<evidence type="ECO:0000313" key="7">
    <source>
        <dbReference type="EMBL" id="SCX51703.1"/>
    </source>
</evidence>
<accession>A0A1G4YE59</accession>
<evidence type="ECO:0000256" key="4">
    <source>
        <dbReference type="ARBA" id="ARBA00022989"/>
    </source>
</evidence>
<dbReference type="STRING" id="1960309.SAMN03159343_2614"/>
<dbReference type="RefSeq" id="WP_092804982.1">
    <property type="nucleotide sequence ID" value="NZ_FMUH01000004.1"/>
</dbReference>
<feature type="transmembrane region" description="Helical" evidence="6">
    <location>
        <begin position="101"/>
        <end position="121"/>
    </location>
</feature>
<dbReference type="EMBL" id="FMUH01000004">
    <property type="protein sequence ID" value="SCX51703.1"/>
    <property type="molecule type" value="Genomic_DNA"/>
</dbReference>
<evidence type="ECO:0000256" key="1">
    <source>
        <dbReference type="ARBA" id="ARBA00004651"/>
    </source>
</evidence>
<dbReference type="InterPro" id="IPR050833">
    <property type="entry name" value="Poly_Biosynth_Transport"/>
</dbReference>
<keyword evidence="5 6" id="KW-0472">Membrane</keyword>
<dbReference type="OrthoDB" id="5241534at2"/>
<dbReference type="PANTHER" id="PTHR30250:SF11">
    <property type="entry name" value="O-ANTIGEN TRANSPORTER-RELATED"/>
    <property type="match status" value="1"/>
</dbReference>
<feature type="transmembrane region" description="Helical" evidence="6">
    <location>
        <begin position="72"/>
        <end position="95"/>
    </location>
</feature>
<feature type="transmembrane region" description="Helical" evidence="6">
    <location>
        <begin position="159"/>
        <end position="179"/>
    </location>
</feature>
<comment type="subcellular location">
    <subcellularLocation>
        <location evidence="1">Cell membrane</location>
        <topology evidence="1">Multi-pass membrane protein</topology>
    </subcellularLocation>
</comment>
<feature type="transmembrane region" description="Helical" evidence="6">
    <location>
        <begin position="32"/>
        <end position="51"/>
    </location>
</feature>
<keyword evidence="4 6" id="KW-1133">Transmembrane helix</keyword>
<name>A0A1G4YE59_9ACTN</name>
<feature type="transmembrane region" description="Helical" evidence="6">
    <location>
        <begin position="133"/>
        <end position="153"/>
    </location>
</feature>
<proteinExistence type="predicted"/>
<gene>
    <name evidence="7" type="ORF">SAMN03159343_2614</name>
</gene>
<evidence type="ECO:0000256" key="3">
    <source>
        <dbReference type="ARBA" id="ARBA00022692"/>
    </source>
</evidence>
<organism evidence="7 8">
    <name type="scientific">Klenkia marina</name>
    <dbReference type="NCBI Taxonomy" id="1960309"/>
    <lineage>
        <taxon>Bacteria</taxon>
        <taxon>Bacillati</taxon>
        <taxon>Actinomycetota</taxon>
        <taxon>Actinomycetes</taxon>
        <taxon>Geodermatophilales</taxon>
        <taxon>Geodermatophilaceae</taxon>
        <taxon>Klenkia</taxon>
    </lineage>
</organism>
<keyword evidence="8" id="KW-1185">Reference proteome</keyword>
<reference evidence="8" key="1">
    <citation type="submission" date="2016-10" db="EMBL/GenBank/DDBJ databases">
        <authorList>
            <person name="Varghese N."/>
            <person name="Submissions S."/>
        </authorList>
    </citation>
    <scope>NUCLEOTIDE SEQUENCE [LARGE SCALE GENOMIC DNA]</scope>
    <source>
        <strain evidence="8">DSM 45722</strain>
    </source>
</reference>
<feature type="transmembrane region" description="Helical" evidence="6">
    <location>
        <begin position="328"/>
        <end position="350"/>
    </location>
</feature>
<feature type="transmembrane region" description="Helical" evidence="6">
    <location>
        <begin position="382"/>
        <end position="402"/>
    </location>
</feature>
<protein>
    <submittedName>
        <fullName evidence="7">Membrane protein involved in the export of O-antigen and teichoic acid</fullName>
    </submittedName>
</protein>
<evidence type="ECO:0000256" key="5">
    <source>
        <dbReference type="ARBA" id="ARBA00023136"/>
    </source>
</evidence>
<feature type="transmembrane region" description="Helical" evidence="6">
    <location>
        <begin position="244"/>
        <end position="274"/>
    </location>
</feature>
<evidence type="ECO:0000256" key="2">
    <source>
        <dbReference type="ARBA" id="ARBA00022475"/>
    </source>
</evidence>
<keyword evidence="3 6" id="KW-0812">Transmembrane</keyword>
<sequence>MVVCIAGASVLTYGYLAVVARNLPSAEYAGFGSFWSLALIVAFGVFLPVELELARAMSAHPDGDVPARLGRTVLWLVLGCLAAIAATSPFLVPALGGSSTLAPLAALVVVSAGQFLLRGMLLGQGRLVAHGTVLLVDSGLRVLLAWLVGVVVPDAGSAVYAWTTVIAVALAHLPLLVLVGRRAGRGGTPPGPALAGPRGGTGASRMGAAVTHLLVGTLSAQVLLNSGPVLASAVAGATQAGVAAAYVACFTLVRLPLFVAVPLQSALVPLLVSAARAGGPRAVRAVVLRMIAGTAAAASLGWVIGDLIGPPLVGLLFGDEYRLPGSTIALLAAGAGLHIGLIVLTQVLVATEQHRRVALVWSTGVAVGLVVFLAVPDLVLRAGLGFTLGTAAALLACTVFLVRGGLTDLPAEPPPRVG</sequence>
<feature type="transmembrane region" description="Helical" evidence="6">
    <location>
        <begin position="286"/>
        <end position="308"/>
    </location>
</feature>
<dbReference type="Proteomes" id="UP000198981">
    <property type="component" value="Unassembled WGS sequence"/>
</dbReference>
<keyword evidence="2" id="KW-1003">Cell membrane</keyword>
<dbReference type="AlphaFoldDB" id="A0A1G4YE59"/>